<evidence type="ECO:0000256" key="1">
    <source>
        <dbReference type="SAM" id="MobiDB-lite"/>
    </source>
</evidence>
<feature type="compositionally biased region" description="Polar residues" evidence="1">
    <location>
        <begin position="144"/>
        <end position="156"/>
    </location>
</feature>
<reference evidence="2 3" key="1">
    <citation type="journal article" date="2012" name="New Phytol.">
        <title>Insight into trade-off between wood decay and parasitism from the genome of a fungal forest pathogen.</title>
        <authorList>
            <person name="Olson A."/>
            <person name="Aerts A."/>
            <person name="Asiegbu F."/>
            <person name="Belbahri L."/>
            <person name="Bouzid O."/>
            <person name="Broberg A."/>
            <person name="Canback B."/>
            <person name="Coutinho P.M."/>
            <person name="Cullen D."/>
            <person name="Dalman K."/>
            <person name="Deflorio G."/>
            <person name="van Diepen L.T."/>
            <person name="Dunand C."/>
            <person name="Duplessis S."/>
            <person name="Durling M."/>
            <person name="Gonthier P."/>
            <person name="Grimwood J."/>
            <person name="Fossdal C.G."/>
            <person name="Hansson D."/>
            <person name="Henrissat B."/>
            <person name="Hietala A."/>
            <person name="Himmelstrand K."/>
            <person name="Hoffmeister D."/>
            <person name="Hogberg N."/>
            <person name="James T.Y."/>
            <person name="Karlsson M."/>
            <person name="Kohler A."/>
            <person name="Kues U."/>
            <person name="Lee Y.H."/>
            <person name="Lin Y.C."/>
            <person name="Lind M."/>
            <person name="Lindquist E."/>
            <person name="Lombard V."/>
            <person name="Lucas S."/>
            <person name="Lunden K."/>
            <person name="Morin E."/>
            <person name="Murat C."/>
            <person name="Park J."/>
            <person name="Raffaello T."/>
            <person name="Rouze P."/>
            <person name="Salamov A."/>
            <person name="Schmutz J."/>
            <person name="Solheim H."/>
            <person name="Stahlberg J."/>
            <person name="Velez H."/>
            <person name="de Vries R.P."/>
            <person name="Wiebenga A."/>
            <person name="Woodward S."/>
            <person name="Yakovlev I."/>
            <person name="Garbelotto M."/>
            <person name="Martin F."/>
            <person name="Grigoriev I.V."/>
            <person name="Stenlid J."/>
        </authorList>
    </citation>
    <scope>NUCLEOTIDE SEQUENCE [LARGE SCALE GENOMIC DNA]</scope>
    <source>
        <strain evidence="2 3">TC 32-1</strain>
    </source>
</reference>
<keyword evidence="3" id="KW-1185">Reference proteome</keyword>
<name>W4KIG5_HETIT</name>
<proteinExistence type="predicted"/>
<accession>W4KIG5</accession>
<dbReference type="eggNOG" id="ENOG502SP02">
    <property type="taxonomic scope" value="Eukaryota"/>
</dbReference>
<dbReference type="AlphaFoldDB" id="W4KIG5"/>
<dbReference type="HOGENOM" id="CLU_940470_0_0_1"/>
<gene>
    <name evidence="2" type="ORF">HETIRDRAFT_145989</name>
</gene>
<dbReference type="Proteomes" id="UP000030671">
    <property type="component" value="Unassembled WGS sequence"/>
</dbReference>
<dbReference type="GeneID" id="20667110"/>
<organism evidence="2 3">
    <name type="scientific">Heterobasidion irregulare (strain TC 32-1)</name>
    <dbReference type="NCBI Taxonomy" id="747525"/>
    <lineage>
        <taxon>Eukaryota</taxon>
        <taxon>Fungi</taxon>
        <taxon>Dikarya</taxon>
        <taxon>Basidiomycota</taxon>
        <taxon>Agaricomycotina</taxon>
        <taxon>Agaricomycetes</taxon>
        <taxon>Russulales</taxon>
        <taxon>Bondarzewiaceae</taxon>
        <taxon>Heterobasidion</taxon>
        <taxon>Heterobasidion annosum species complex</taxon>
    </lineage>
</organism>
<evidence type="ECO:0000313" key="3">
    <source>
        <dbReference type="Proteomes" id="UP000030671"/>
    </source>
</evidence>
<dbReference type="OrthoDB" id="3263748at2759"/>
<dbReference type="KEGG" id="hir:HETIRDRAFT_145989"/>
<evidence type="ECO:0000313" key="2">
    <source>
        <dbReference type="EMBL" id="ETW85499.1"/>
    </source>
</evidence>
<dbReference type="STRING" id="747525.W4KIG5"/>
<feature type="compositionally biased region" description="Acidic residues" evidence="1">
    <location>
        <begin position="214"/>
        <end position="233"/>
    </location>
</feature>
<feature type="compositionally biased region" description="Polar residues" evidence="1">
    <location>
        <begin position="234"/>
        <end position="244"/>
    </location>
</feature>
<protein>
    <submittedName>
        <fullName evidence="2">Uncharacterized protein</fullName>
    </submittedName>
</protein>
<feature type="region of interest" description="Disordered" evidence="1">
    <location>
        <begin position="136"/>
        <end position="159"/>
    </location>
</feature>
<dbReference type="InParanoid" id="W4KIG5"/>
<dbReference type="RefSeq" id="XP_009542353.1">
    <property type="nucleotide sequence ID" value="XM_009544058.1"/>
</dbReference>
<sequence length="302" mass="33412">MSSESRSLVSYARSKLHSAIGTSSKDKCSLHRWVLLKNSIIRSQPTTVPSCSSSTADVNHVYPTNAVDEEAGDEEVCAEEEHDSFMFPDAGQLANHPSNSAVNDSESQWLDSLLETLGDEDDCEYDSDVHVSLVPVDDDDDSAFTPSTSPMSSSEDLTSHPVYYDPPIPMPYPIVYPPYHSHLISAFEYVPLNSPLDSSYPPLNVALPYCDTDDIDDLPVPDAIEDESDDESDALSTPSTSRSMSAFVDPSTPHSRQQQSLPQVYVDTDDSYFSPFELDPLPFPDDRRTSPLVFNNVYHQEC</sequence>
<feature type="region of interest" description="Disordered" evidence="1">
    <location>
        <begin position="214"/>
        <end position="266"/>
    </location>
</feature>
<dbReference type="EMBL" id="KI925455">
    <property type="protein sequence ID" value="ETW85499.1"/>
    <property type="molecule type" value="Genomic_DNA"/>
</dbReference>
<feature type="compositionally biased region" description="Polar residues" evidence="1">
    <location>
        <begin position="252"/>
        <end position="262"/>
    </location>
</feature>